<organism evidence="5 6">
    <name type="scientific">Catenulispora pinistramenti</name>
    <dbReference type="NCBI Taxonomy" id="2705254"/>
    <lineage>
        <taxon>Bacteria</taxon>
        <taxon>Bacillati</taxon>
        <taxon>Actinomycetota</taxon>
        <taxon>Actinomycetes</taxon>
        <taxon>Catenulisporales</taxon>
        <taxon>Catenulisporaceae</taxon>
        <taxon>Catenulispora</taxon>
    </lineage>
</organism>
<evidence type="ECO:0000313" key="6">
    <source>
        <dbReference type="Proteomes" id="UP000730482"/>
    </source>
</evidence>
<dbReference type="InterPro" id="IPR005320">
    <property type="entry name" value="Peptidase_S51"/>
</dbReference>
<protein>
    <submittedName>
        <fullName evidence="5">Peptidase E</fullName>
    </submittedName>
</protein>
<evidence type="ECO:0000256" key="1">
    <source>
        <dbReference type="ARBA" id="ARBA00006534"/>
    </source>
</evidence>
<name>A0ABS5L0E1_9ACTN</name>
<sequence length="234" mass="25285">MAGHIVATGAGRALMERRTDPHHEFVLRLTGKERPRVLFLPTATGDDPAYIVSFYETYIADRCEPFHLRLFNRTVSDLRAFVRSMDLITVGGGNTANMLDVWRRQGLDTILREAWEDGAVLTGGSAGALCWFHGGTTDSFGLPYQVLADGLGLLEGSLCPHYDGQDSRRPVYRDALLSGALPAGYGVDDLVGLHFHGTDFVEAVSSSATGGALRIEAVGGVIAETRIPVRLLPS</sequence>
<accession>A0ABS5L0E1</accession>
<dbReference type="Gene3D" id="3.40.50.880">
    <property type="match status" value="1"/>
</dbReference>
<comment type="caution">
    <text evidence="5">The sequence shown here is derived from an EMBL/GenBank/DDBJ whole genome shotgun (WGS) entry which is preliminary data.</text>
</comment>
<keyword evidence="6" id="KW-1185">Reference proteome</keyword>
<keyword evidence="4" id="KW-0720">Serine protease</keyword>
<proteinExistence type="inferred from homology"/>
<evidence type="ECO:0000256" key="2">
    <source>
        <dbReference type="ARBA" id="ARBA00022670"/>
    </source>
</evidence>
<dbReference type="Proteomes" id="UP000730482">
    <property type="component" value="Unassembled WGS sequence"/>
</dbReference>
<dbReference type="SUPFAM" id="SSF52317">
    <property type="entry name" value="Class I glutamine amidotransferase-like"/>
    <property type="match status" value="1"/>
</dbReference>
<keyword evidence="2" id="KW-0645">Protease</keyword>
<evidence type="ECO:0000313" key="5">
    <source>
        <dbReference type="EMBL" id="MBS2551784.1"/>
    </source>
</evidence>
<reference evidence="5 6" key="1">
    <citation type="submission" date="2020-02" db="EMBL/GenBank/DDBJ databases">
        <title>Acidophilic actinobacteria isolated from forest soil.</title>
        <authorList>
            <person name="Golinska P."/>
        </authorList>
    </citation>
    <scope>NUCLEOTIDE SEQUENCE [LARGE SCALE GENOMIC DNA]</scope>
    <source>
        <strain evidence="5 6">NL8</strain>
    </source>
</reference>
<evidence type="ECO:0000256" key="3">
    <source>
        <dbReference type="ARBA" id="ARBA00022801"/>
    </source>
</evidence>
<dbReference type="Pfam" id="PF03575">
    <property type="entry name" value="Peptidase_S51"/>
    <property type="match status" value="1"/>
</dbReference>
<dbReference type="PANTHER" id="PTHR20842">
    <property type="entry name" value="PROTEASE S51 ALPHA-ASPARTYL DIPEPTIDASE"/>
    <property type="match status" value="1"/>
</dbReference>
<dbReference type="PANTHER" id="PTHR20842:SF0">
    <property type="entry name" value="ALPHA-ASPARTYL DIPEPTIDASE"/>
    <property type="match status" value="1"/>
</dbReference>
<keyword evidence="3" id="KW-0378">Hydrolase</keyword>
<gene>
    <name evidence="5" type="ORF">KGQ19_33455</name>
</gene>
<dbReference type="CDD" id="cd03146">
    <property type="entry name" value="GAT1_Peptidase_E"/>
    <property type="match status" value="1"/>
</dbReference>
<comment type="similarity">
    <text evidence="1">Belongs to the peptidase S51 family.</text>
</comment>
<evidence type="ECO:0000256" key="4">
    <source>
        <dbReference type="ARBA" id="ARBA00022825"/>
    </source>
</evidence>
<dbReference type="EMBL" id="JAAFYZ010000155">
    <property type="protein sequence ID" value="MBS2551784.1"/>
    <property type="molecule type" value="Genomic_DNA"/>
</dbReference>
<dbReference type="InterPro" id="IPR029062">
    <property type="entry name" value="Class_I_gatase-like"/>
</dbReference>
<dbReference type="RefSeq" id="WP_212016744.1">
    <property type="nucleotide sequence ID" value="NZ_JAAFYZ010000155.1"/>
</dbReference>